<dbReference type="Pfam" id="PF12678">
    <property type="entry name" value="zf-rbx1"/>
    <property type="match status" value="1"/>
</dbReference>
<evidence type="ECO:0000256" key="5">
    <source>
        <dbReference type="ARBA" id="ARBA00022833"/>
    </source>
</evidence>
<reference evidence="9 10" key="1">
    <citation type="journal article" date="2019" name="Sci. Rep.">
        <title>Orb-weaving spider Araneus ventricosus genome elucidates the spidroin gene catalogue.</title>
        <authorList>
            <person name="Kono N."/>
            <person name="Nakamura H."/>
            <person name="Ohtoshi R."/>
            <person name="Moran D.A.P."/>
            <person name="Shinohara A."/>
            <person name="Yoshida Y."/>
            <person name="Fujiwara M."/>
            <person name="Mori M."/>
            <person name="Tomita M."/>
            <person name="Arakawa K."/>
        </authorList>
    </citation>
    <scope>NUCLEOTIDE SEQUENCE [LARGE SCALE GENOMIC DNA]</scope>
</reference>
<evidence type="ECO:0000259" key="8">
    <source>
        <dbReference type="PROSITE" id="PS50089"/>
    </source>
</evidence>
<dbReference type="InterPro" id="IPR001841">
    <property type="entry name" value="Znf_RING"/>
</dbReference>
<keyword evidence="10" id="KW-1185">Reference proteome</keyword>
<dbReference type="PANTHER" id="PTHR22763">
    <property type="entry name" value="RING ZINC FINGER PROTEIN"/>
    <property type="match status" value="1"/>
</dbReference>
<dbReference type="OrthoDB" id="1714475at2759"/>
<dbReference type="GO" id="GO:0043161">
    <property type="term" value="P:proteasome-mediated ubiquitin-dependent protein catabolic process"/>
    <property type="evidence" value="ECO:0007669"/>
    <property type="project" value="TreeGrafter"/>
</dbReference>
<feature type="coiled-coil region" evidence="7">
    <location>
        <begin position="233"/>
        <end position="291"/>
    </location>
</feature>
<dbReference type="SMART" id="SM00184">
    <property type="entry name" value="RING"/>
    <property type="match status" value="1"/>
</dbReference>
<evidence type="ECO:0000256" key="2">
    <source>
        <dbReference type="ARBA" id="ARBA00022723"/>
    </source>
</evidence>
<proteinExistence type="predicted"/>
<keyword evidence="3 6" id="KW-0863">Zinc-finger</keyword>
<protein>
    <recommendedName>
        <fullName evidence="8">RING-type domain-containing protein</fullName>
    </recommendedName>
</protein>
<dbReference type="InterPro" id="IPR024766">
    <property type="entry name" value="Znf_RING_H2"/>
</dbReference>
<feature type="coiled-coil region" evidence="7">
    <location>
        <begin position="343"/>
        <end position="423"/>
    </location>
</feature>
<name>A0A4Y2KYM3_ARAVE</name>
<comment type="caution">
    <text evidence="9">The sequence shown here is derived from an EMBL/GenBank/DDBJ whole genome shotgun (WGS) entry which is preliminary data.</text>
</comment>
<dbReference type="GO" id="GO:0012505">
    <property type="term" value="C:endomembrane system"/>
    <property type="evidence" value="ECO:0007669"/>
    <property type="project" value="TreeGrafter"/>
</dbReference>
<organism evidence="9 10">
    <name type="scientific">Araneus ventricosus</name>
    <name type="common">Orbweaver spider</name>
    <name type="synonym">Epeira ventricosa</name>
    <dbReference type="NCBI Taxonomy" id="182803"/>
    <lineage>
        <taxon>Eukaryota</taxon>
        <taxon>Metazoa</taxon>
        <taxon>Ecdysozoa</taxon>
        <taxon>Arthropoda</taxon>
        <taxon>Chelicerata</taxon>
        <taxon>Arachnida</taxon>
        <taxon>Araneae</taxon>
        <taxon>Araneomorphae</taxon>
        <taxon>Entelegynae</taxon>
        <taxon>Araneoidea</taxon>
        <taxon>Araneidae</taxon>
        <taxon>Araneus</taxon>
    </lineage>
</organism>
<evidence type="ECO:0000313" key="9">
    <source>
        <dbReference type="EMBL" id="GBN07408.1"/>
    </source>
</evidence>
<evidence type="ECO:0000256" key="4">
    <source>
        <dbReference type="ARBA" id="ARBA00022786"/>
    </source>
</evidence>
<evidence type="ECO:0000256" key="7">
    <source>
        <dbReference type="SAM" id="Coils"/>
    </source>
</evidence>
<dbReference type="GO" id="GO:0031461">
    <property type="term" value="C:cullin-RING ubiquitin ligase complex"/>
    <property type="evidence" value="ECO:0007669"/>
    <property type="project" value="UniProtKB-ARBA"/>
</dbReference>
<accession>A0A4Y2KYM3</accession>
<dbReference type="GO" id="GO:0061630">
    <property type="term" value="F:ubiquitin protein ligase activity"/>
    <property type="evidence" value="ECO:0007669"/>
    <property type="project" value="TreeGrafter"/>
</dbReference>
<dbReference type="Gene3D" id="3.30.40.10">
    <property type="entry name" value="Zinc/RING finger domain, C3HC4 (zinc finger)"/>
    <property type="match status" value="1"/>
</dbReference>
<evidence type="ECO:0000256" key="3">
    <source>
        <dbReference type="ARBA" id="ARBA00022771"/>
    </source>
</evidence>
<keyword evidence="7" id="KW-0175">Coiled coil</keyword>
<evidence type="ECO:0000313" key="10">
    <source>
        <dbReference type="Proteomes" id="UP000499080"/>
    </source>
</evidence>
<dbReference type="EMBL" id="BGPR01005156">
    <property type="protein sequence ID" value="GBN07408.1"/>
    <property type="molecule type" value="Genomic_DNA"/>
</dbReference>
<evidence type="ECO:0000256" key="6">
    <source>
        <dbReference type="PROSITE-ProRule" id="PRU00175"/>
    </source>
</evidence>
<sequence>MQSGCVICYDSFDASSDAKYKKNDDEVRIVSTKCGHVFHNICIKKWLKRSYTCPECRRYVRKESLTKLFINFCIDNKSDNNAEESLDALKKQLCGKDLECVEKDKKIIGLQIDCAVYERKIEDKDNKIEELQTCFAHSELQILVKDGKIEELHTCFARSELESLEKDEKIKELQTNCALSELEILEKDGKIEELQTSFARSELESLEKDEKMKELQTYCARLELQILEKNGKIEELQTCFANSERDVEKMLQQQMKLNNEISAMKQEVKRLSCVEAENQKLLQEKNTLLSEKNILVSEREHLNTVNTIVERCPIDVKRILADLQVHVYREKEKGTTRRIAKYCSLLKQELAHSKENKTHLQNELIKVKQELAHSEEEKSQVLIGLKLVKHRMRTHQSDSRKRIRQLRERIIQLRERIRQVRQLREKFKKFKDLNSSSMSLSCGPSLVPVMSSLPNNRSLQCNNLAKSTLVCSPSFGSSSDCKNQVTPITVDFSENKRHKISIFDFVKKYSLVSTQSPETPVLRLANNALSAR</sequence>
<keyword evidence="5" id="KW-0862">Zinc</keyword>
<keyword evidence="2" id="KW-0479">Metal-binding</keyword>
<dbReference type="PROSITE" id="PS50089">
    <property type="entry name" value="ZF_RING_2"/>
    <property type="match status" value="1"/>
</dbReference>
<evidence type="ECO:0000256" key="1">
    <source>
        <dbReference type="ARBA" id="ARBA00004906"/>
    </source>
</evidence>
<dbReference type="Proteomes" id="UP000499080">
    <property type="component" value="Unassembled WGS sequence"/>
</dbReference>
<dbReference type="AlphaFoldDB" id="A0A4Y2KYM3"/>
<keyword evidence="4" id="KW-0833">Ubl conjugation pathway</keyword>
<dbReference type="GO" id="GO:0008270">
    <property type="term" value="F:zinc ion binding"/>
    <property type="evidence" value="ECO:0007669"/>
    <property type="project" value="UniProtKB-KW"/>
</dbReference>
<comment type="pathway">
    <text evidence="1">Protein modification; protein ubiquitination.</text>
</comment>
<dbReference type="SUPFAM" id="SSF57850">
    <property type="entry name" value="RING/U-box"/>
    <property type="match status" value="1"/>
</dbReference>
<feature type="domain" description="RING-type" evidence="8">
    <location>
        <begin position="5"/>
        <end position="57"/>
    </location>
</feature>
<dbReference type="InterPro" id="IPR050731">
    <property type="entry name" value="HRD1_E3_ubiq-ligases"/>
</dbReference>
<dbReference type="InterPro" id="IPR013083">
    <property type="entry name" value="Znf_RING/FYVE/PHD"/>
</dbReference>
<gene>
    <name evidence="9" type="ORF">AVEN_8009_1</name>
</gene>